<protein>
    <submittedName>
        <fullName evidence="3">Barstar family protein</fullName>
    </submittedName>
</protein>
<comment type="caution">
    <text evidence="3">The sequence shown here is derived from an EMBL/GenBank/DDBJ whole genome shotgun (WGS) entry which is preliminary data.</text>
</comment>
<dbReference type="InterPro" id="IPR035905">
    <property type="entry name" value="Barstar-like_sf"/>
</dbReference>
<name>A0ABS3JRB5_9BACT</name>
<feature type="domain" description="Barstar (barnase inhibitor)" evidence="2">
    <location>
        <begin position="3"/>
        <end position="74"/>
    </location>
</feature>
<dbReference type="SUPFAM" id="SSF52038">
    <property type="entry name" value="Barstar-related"/>
    <property type="match status" value="1"/>
</dbReference>
<dbReference type="RefSeq" id="WP_207332493.1">
    <property type="nucleotide sequence ID" value="NZ_JAFMYW010000012.1"/>
</dbReference>
<organism evidence="3 4">
    <name type="scientific">Fibrella forsythiae</name>
    <dbReference type="NCBI Taxonomy" id="2817061"/>
    <lineage>
        <taxon>Bacteria</taxon>
        <taxon>Pseudomonadati</taxon>
        <taxon>Bacteroidota</taxon>
        <taxon>Cytophagia</taxon>
        <taxon>Cytophagales</taxon>
        <taxon>Spirosomataceae</taxon>
        <taxon>Fibrella</taxon>
    </lineage>
</organism>
<reference evidence="3 4" key="1">
    <citation type="submission" date="2021-03" db="EMBL/GenBank/DDBJ databases">
        <title>Fibrella sp. HMF5405 genome sequencing and assembly.</title>
        <authorList>
            <person name="Kang H."/>
            <person name="Kim H."/>
            <person name="Bae S."/>
            <person name="Joh K."/>
        </authorList>
    </citation>
    <scope>NUCLEOTIDE SEQUENCE [LARGE SCALE GENOMIC DNA]</scope>
    <source>
        <strain evidence="3 4">HMF5405</strain>
    </source>
</reference>
<dbReference type="EMBL" id="JAFMYW010000012">
    <property type="protein sequence ID" value="MBO0952539.1"/>
    <property type="molecule type" value="Genomic_DNA"/>
</dbReference>
<evidence type="ECO:0000256" key="1">
    <source>
        <dbReference type="ARBA" id="ARBA00006845"/>
    </source>
</evidence>
<evidence type="ECO:0000313" key="3">
    <source>
        <dbReference type="EMBL" id="MBO0952539.1"/>
    </source>
</evidence>
<accession>A0ABS3JRB5</accession>
<sequence>MVKQIAIDGNRINDIASFYQEINRVFMVGESWMIGPSLDAFNDLLFGGYGALQGAQSVDLLWHNMDHSRKALGYQTTREYYLDKLSPGSPYNKKLFEEKLVALESGRGETYFDAIMTIIADHPTVRVIGQ</sequence>
<dbReference type="Gene3D" id="3.30.370.10">
    <property type="entry name" value="Barstar-like"/>
    <property type="match status" value="1"/>
</dbReference>
<dbReference type="Pfam" id="PF01337">
    <property type="entry name" value="Barstar"/>
    <property type="match status" value="1"/>
</dbReference>
<gene>
    <name evidence="3" type="ORF">J2I46_28405</name>
</gene>
<evidence type="ECO:0000259" key="2">
    <source>
        <dbReference type="Pfam" id="PF01337"/>
    </source>
</evidence>
<dbReference type="InterPro" id="IPR000468">
    <property type="entry name" value="Barstar"/>
</dbReference>
<comment type="similarity">
    <text evidence="1">Belongs to the barstar family.</text>
</comment>
<proteinExistence type="inferred from homology"/>
<keyword evidence="4" id="KW-1185">Reference proteome</keyword>
<evidence type="ECO:0000313" key="4">
    <source>
        <dbReference type="Proteomes" id="UP000664628"/>
    </source>
</evidence>
<dbReference type="Proteomes" id="UP000664628">
    <property type="component" value="Unassembled WGS sequence"/>
</dbReference>